<reference evidence="2 3" key="1">
    <citation type="submission" date="2022-10" db="EMBL/GenBank/DDBJ databases">
        <title>The complete genomes of actinobacterial strains from the NBC collection.</title>
        <authorList>
            <person name="Joergensen T.S."/>
            <person name="Alvarez Arevalo M."/>
            <person name="Sterndorff E.B."/>
            <person name="Faurdal D."/>
            <person name="Vuksanovic O."/>
            <person name="Mourched A.-S."/>
            <person name="Charusanti P."/>
            <person name="Shaw S."/>
            <person name="Blin K."/>
            <person name="Weber T."/>
        </authorList>
    </citation>
    <scope>NUCLEOTIDE SEQUENCE [LARGE SCALE GENOMIC DNA]</scope>
    <source>
        <strain evidence="2 3">NBC 01774</strain>
    </source>
</reference>
<evidence type="ECO:0000313" key="2">
    <source>
        <dbReference type="EMBL" id="WSB71435.1"/>
    </source>
</evidence>
<gene>
    <name evidence="2" type="ORF">OG863_27780</name>
</gene>
<organism evidence="2 3">
    <name type="scientific">Streptomyces decoyicus</name>
    <dbReference type="NCBI Taxonomy" id="249567"/>
    <lineage>
        <taxon>Bacteria</taxon>
        <taxon>Bacillati</taxon>
        <taxon>Actinomycetota</taxon>
        <taxon>Actinomycetes</taxon>
        <taxon>Kitasatosporales</taxon>
        <taxon>Streptomycetaceae</taxon>
        <taxon>Streptomyces</taxon>
    </lineage>
</organism>
<dbReference type="EMBL" id="CP109106">
    <property type="protein sequence ID" value="WSB71435.1"/>
    <property type="molecule type" value="Genomic_DNA"/>
</dbReference>
<sequence length="143" mass="16131">MSYDVRQSLDIPSDAFRDDVAVIYAHGTRYSGSHWAIGARTRHDGDLLGEFRTTGRGPEHAAHAATKWIRNHCESAGFKVFRVDNLHEQYPEDQRPHFTLMRFFIDHVASTGLEGWGPSRPPQTAPRGSNKIKNHDGTPRRGP</sequence>
<evidence type="ECO:0000313" key="3">
    <source>
        <dbReference type="Proteomes" id="UP001344251"/>
    </source>
</evidence>
<proteinExistence type="predicted"/>
<feature type="compositionally biased region" description="Basic and acidic residues" evidence="1">
    <location>
        <begin position="133"/>
        <end position="143"/>
    </location>
</feature>
<protein>
    <submittedName>
        <fullName evidence="2">Uncharacterized protein</fullName>
    </submittedName>
</protein>
<accession>A0ABZ1FM93</accession>
<dbReference type="RefSeq" id="WP_326621043.1">
    <property type="nucleotide sequence ID" value="NZ_CP109106.1"/>
</dbReference>
<feature type="region of interest" description="Disordered" evidence="1">
    <location>
        <begin position="114"/>
        <end position="143"/>
    </location>
</feature>
<dbReference type="Proteomes" id="UP001344251">
    <property type="component" value="Chromosome"/>
</dbReference>
<name>A0ABZ1FM93_9ACTN</name>
<evidence type="ECO:0000256" key="1">
    <source>
        <dbReference type="SAM" id="MobiDB-lite"/>
    </source>
</evidence>
<keyword evidence="3" id="KW-1185">Reference proteome</keyword>